<gene>
    <name evidence="1" type="ORF">SDC9_73878</name>
</gene>
<dbReference type="InterPro" id="IPR043148">
    <property type="entry name" value="TagF_C"/>
</dbReference>
<dbReference type="EMBL" id="VSSQ01004975">
    <property type="protein sequence ID" value="MPM27368.1"/>
    <property type="molecule type" value="Genomic_DNA"/>
</dbReference>
<comment type="caution">
    <text evidence="1">The sequence shown here is derived from an EMBL/GenBank/DDBJ whole genome shotgun (WGS) entry which is preliminary data.</text>
</comment>
<sequence>MKGTPLYEKALAFGNPKCDSLYNAKTHNEFTHYPEWEKAIGKRRVVLLNTHYSYMLEGNVPHIGVKRLIESIANNENLFLIWRPHPQAFLMKMSVEMQKMLNFVQDHNRMILDKTPSIVPAYMYSDAVVSLFPSSIVMDALFCDLPVFILGREVEDKLRGKHCNNSFYNVVSHENFDKVLPNDGLYSAGMQLYAEHNIFAPLDEFLKEIESCEDSKRSERTLFREQEFPNWDGTTGENILKYIKDKFI</sequence>
<accession>A0A644YH92</accession>
<reference evidence="1" key="1">
    <citation type="submission" date="2019-08" db="EMBL/GenBank/DDBJ databases">
        <authorList>
            <person name="Kucharzyk K."/>
            <person name="Murdoch R.W."/>
            <person name="Higgins S."/>
            <person name="Loffler F."/>
        </authorList>
    </citation>
    <scope>NUCLEOTIDE SEQUENCE</scope>
</reference>
<organism evidence="1">
    <name type="scientific">bioreactor metagenome</name>
    <dbReference type="NCBI Taxonomy" id="1076179"/>
    <lineage>
        <taxon>unclassified sequences</taxon>
        <taxon>metagenomes</taxon>
        <taxon>ecological metagenomes</taxon>
    </lineage>
</organism>
<dbReference type="Gene3D" id="3.40.50.12580">
    <property type="match status" value="1"/>
</dbReference>
<proteinExistence type="predicted"/>
<protein>
    <submittedName>
        <fullName evidence="1">Uncharacterized protein</fullName>
    </submittedName>
</protein>
<dbReference type="SUPFAM" id="SSF53756">
    <property type="entry name" value="UDP-Glycosyltransferase/glycogen phosphorylase"/>
    <property type="match status" value="1"/>
</dbReference>
<dbReference type="AlphaFoldDB" id="A0A644YH92"/>
<evidence type="ECO:0000313" key="1">
    <source>
        <dbReference type="EMBL" id="MPM27368.1"/>
    </source>
</evidence>
<name>A0A644YH92_9ZZZZ</name>